<dbReference type="AlphaFoldDB" id="M3YME8"/>
<accession>M3YME8</accession>
<evidence type="ECO:0000256" key="1">
    <source>
        <dbReference type="SAM" id="MobiDB-lite"/>
    </source>
</evidence>
<organism evidence="2">
    <name type="scientific">Mustela putorius furo</name>
    <name type="common">European domestic ferret</name>
    <name type="synonym">Mustela furo</name>
    <dbReference type="NCBI Taxonomy" id="9669"/>
    <lineage>
        <taxon>Eukaryota</taxon>
        <taxon>Metazoa</taxon>
        <taxon>Chordata</taxon>
        <taxon>Craniata</taxon>
        <taxon>Vertebrata</taxon>
        <taxon>Euteleostomi</taxon>
        <taxon>Mammalia</taxon>
        <taxon>Eutheria</taxon>
        <taxon>Laurasiatheria</taxon>
        <taxon>Carnivora</taxon>
        <taxon>Caniformia</taxon>
        <taxon>Musteloidea</taxon>
        <taxon>Mustelidae</taxon>
        <taxon>Mustelinae</taxon>
        <taxon>Mustela</taxon>
    </lineage>
</organism>
<evidence type="ECO:0000313" key="2">
    <source>
        <dbReference type="Ensembl" id="ENSMPUP00000012505.1"/>
    </source>
</evidence>
<feature type="region of interest" description="Disordered" evidence="1">
    <location>
        <begin position="1"/>
        <end position="69"/>
    </location>
</feature>
<dbReference type="EMBL" id="AEYP01038116">
    <property type="status" value="NOT_ANNOTATED_CDS"/>
    <property type="molecule type" value="Genomic_DNA"/>
</dbReference>
<name>M3YME8_MUSPF</name>
<reference evidence="2" key="1">
    <citation type="submission" date="2024-06" db="UniProtKB">
        <authorList>
            <consortium name="Ensembl"/>
        </authorList>
    </citation>
    <scope>IDENTIFICATION</scope>
</reference>
<dbReference type="HOGENOM" id="CLU_2775311_0_0_1"/>
<protein>
    <submittedName>
        <fullName evidence="2">Uncharacterized protein</fullName>
    </submittedName>
</protein>
<dbReference type="Ensembl" id="ENSMPUT00000012707.1">
    <property type="protein sequence ID" value="ENSMPUP00000012505.1"/>
    <property type="gene ID" value="ENSMPUG00000012599.1"/>
</dbReference>
<dbReference type="InParanoid" id="M3YME8"/>
<sequence length="69" mass="7852">MLRRPPAPARPRRLRPPGQEPGRAAGREWKNLGRGRRSAQPLPGGPWHGPSLPKHKDDFYPGYQKHLQD</sequence>
<proteinExistence type="predicted"/>